<evidence type="ECO:0000256" key="3">
    <source>
        <dbReference type="ARBA" id="ARBA00023163"/>
    </source>
</evidence>
<dbReference type="SMART" id="SM00354">
    <property type="entry name" value="HTH_LACI"/>
    <property type="match status" value="1"/>
</dbReference>
<dbReference type="CDD" id="cd01392">
    <property type="entry name" value="HTH_LacI"/>
    <property type="match status" value="1"/>
</dbReference>
<dbReference type="Pfam" id="PF13377">
    <property type="entry name" value="Peripla_BP_3"/>
    <property type="match status" value="1"/>
</dbReference>
<feature type="region of interest" description="Disordered" evidence="4">
    <location>
        <begin position="308"/>
        <end position="385"/>
    </location>
</feature>
<dbReference type="RefSeq" id="WP_209891318.1">
    <property type="nucleotide sequence ID" value="NZ_BAAAJV010000014.1"/>
</dbReference>
<reference evidence="6 7" key="1">
    <citation type="submission" date="2021-03" db="EMBL/GenBank/DDBJ databases">
        <title>Sequencing the genomes of 1000 actinobacteria strains.</title>
        <authorList>
            <person name="Klenk H.-P."/>
        </authorList>
    </citation>
    <scope>NUCLEOTIDE SEQUENCE [LARGE SCALE GENOMIC DNA]</scope>
    <source>
        <strain evidence="6 7">DSM 14564</strain>
    </source>
</reference>
<dbReference type="InterPro" id="IPR000843">
    <property type="entry name" value="HTH_LacI"/>
</dbReference>
<dbReference type="PANTHER" id="PTHR30146">
    <property type="entry name" value="LACI-RELATED TRANSCRIPTIONAL REPRESSOR"/>
    <property type="match status" value="1"/>
</dbReference>
<dbReference type="Proteomes" id="UP000698222">
    <property type="component" value="Unassembled WGS sequence"/>
</dbReference>
<name>A0ABS4YKU4_9MICO</name>
<dbReference type="SUPFAM" id="SSF47413">
    <property type="entry name" value="lambda repressor-like DNA-binding domains"/>
    <property type="match status" value="1"/>
</dbReference>
<keyword evidence="7" id="KW-1185">Reference proteome</keyword>
<dbReference type="Pfam" id="PF00356">
    <property type="entry name" value="LacI"/>
    <property type="match status" value="1"/>
</dbReference>
<comment type="caution">
    <text evidence="6">The sequence shown here is derived from an EMBL/GenBank/DDBJ whole genome shotgun (WGS) entry which is preliminary data.</text>
</comment>
<dbReference type="CDD" id="cd06267">
    <property type="entry name" value="PBP1_LacI_sugar_binding-like"/>
    <property type="match status" value="1"/>
</dbReference>
<dbReference type="SUPFAM" id="SSF53822">
    <property type="entry name" value="Periplasmic binding protein-like I"/>
    <property type="match status" value="1"/>
</dbReference>
<dbReference type="PROSITE" id="PS50932">
    <property type="entry name" value="HTH_LACI_2"/>
    <property type="match status" value="1"/>
</dbReference>
<keyword evidence="2" id="KW-0238">DNA-binding</keyword>
<evidence type="ECO:0000256" key="1">
    <source>
        <dbReference type="ARBA" id="ARBA00023015"/>
    </source>
</evidence>
<feature type="domain" description="HTH lacI-type" evidence="5">
    <location>
        <begin position="5"/>
        <end position="60"/>
    </location>
</feature>
<evidence type="ECO:0000256" key="2">
    <source>
        <dbReference type="ARBA" id="ARBA00023125"/>
    </source>
</evidence>
<dbReference type="EMBL" id="JAGIOC010000001">
    <property type="protein sequence ID" value="MBP2409401.1"/>
    <property type="molecule type" value="Genomic_DNA"/>
</dbReference>
<organism evidence="6 7">
    <name type="scientific">Brachybacterium fresconis</name>
    <dbReference type="NCBI Taxonomy" id="173363"/>
    <lineage>
        <taxon>Bacteria</taxon>
        <taxon>Bacillati</taxon>
        <taxon>Actinomycetota</taxon>
        <taxon>Actinomycetes</taxon>
        <taxon>Micrococcales</taxon>
        <taxon>Dermabacteraceae</taxon>
        <taxon>Brachybacterium</taxon>
    </lineage>
</organism>
<dbReference type="InterPro" id="IPR046335">
    <property type="entry name" value="LacI/GalR-like_sensor"/>
</dbReference>
<evidence type="ECO:0000313" key="6">
    <source>
        <dbReference type="EMBL" id="MBP2409401.1"/>
    </source>
</evidence>
<dbReference type="InterPro" id="IPR010982">
    <property type="entry name" value="Lambda_DNA-bd_dom_sf"/>
</dbReference>
<sequence>MSRPPTMEDVARAAGVSRSTVSRVFQGGGERVSPDAMIEVHEAATRLGYVHNLVASGLARRHGRQLGLLIRDATNPAYGHLHAEMNRAVEAAGRTLISVTAFRHDYGTAEVEGLNRLRGQRVAGIFVGTGVTAAEDLVETVTALPLMIVGRPNDHPLIESVSYDERAHGRRVAEEIAAAGHRRIAVLSAPLLYSRVFDLRIRSLLERCRELGVRTREVPLLPVEQGVVRALDTARDDGLSCIVCPVDYVALDLLRAAAERGVRIPEDVSTVGFDGISDGLDLIGLATVRLPVAEVAQEAVARMDDLLTRDQAGPDAPPVESPRTAADEEDPAGTGATYGQDSSGPDAAGGEGPTPQSPPRARHAVHAGQFLPGRTLGAPAELRRG</sequence>
<dbReference type="PANTHER" id="PTHR30146:SF138">
    <property type="entry name" value="TRANSCRIPTIONAL REGULATORY PROTEIN"/>
    <property type="match status" value="1"/>
</dbReference>
<keyword evidence="1" id="KW-0805">Transcription regulation</keyword>
<proteinExistence type="predicted"/>
<dbReference type="InterPro" id="IPR028082">
    <property type="entry name" value="Peripla_BP_I"/>
</dbReference>
<dbReference type="Gene3D" id="3.40.50.2300">
    <property type="match status" value="2"/>
</dbReference>
<evidence type="ECO:0000256" key="4">
    <source>
        <dbReference type="SAM" id="MobiDB-lite"/>
    </source>
</evidence>
<protein>
    <submittedName>
        <fullName evidence="6">LacI family transcriptional regulator</fullName>
    </submittedName>
</protein>
<accession>A0ABS4YKU4</accession>
<evidence type="ECO:0000259" key="5">
    <source>
        <dbReference type="PROSITE" id="PS50932"/>
    </source>
</evidence>
<keyword evidence="3" id="KW-0804">Transcription</keyword>
<dbReference type="Gene3D" id="1.10.260.40">
    <property type="entry name" value="lambda repressor-like DNA-binding domains"/>
    <property type="match status" value="1"/>
</dbReference>
<evidence type="ECO:0000313" key="7">
    <source>
        <dbReference type="Proteomes" id="UP000698222"/>
    </source>
</evidence>
<gene>
    <name evidence="6" type="ORF">JOF44_002304</name>
</gene>